<name>A0A166FKJ8_9AGAM</name>
<dbReference type="Proteomes" id="UP000076532">
    <property type="component" value="Unassembled WGS sequence"/>
</dbReference>
<dbReference type="EMBL" id="KV417588">
    <property type="protein sequence ID" value="KZP16904.1"/>
    <property type="molecule type" value="Genomic_DNA"/>
</dbReference>
<feature type="non-terminal residue" evidence="1">
    <location>
        <position position="1"/>
    </location>
</feature>
<dbReference type="OrthoDB" id="3255642at2759"/>
<gene>
    <name evidence="1" type="ORF">FIBSPDRAFT_687696</name>
</gene>
<protein>
    <submittedName>
        <fullName evidence="1">Uncharacterized protein</fullName>
    </submittedName>
</protein>
<keyword evidence="2" id="KW-1185">Reference proteome</keyword>
<accession>A0A166FKJ8</accession>
<sequence length="221" mass="23689">LCVAAPVAVSACEGECIVGITNAFLGNYSSPIGSVLGEIANQISNELIPPESRTSTPFKYLTPLVTIYNKQAYDALETAIFPSYFHGKCQNPETGVDPAGCPSPNCPVVCGTPGSLIHFYSKLRTIAFEETTSMLKNLTSPDSDSFKGVAKAVMADMHSNSGLAAPPRHVGIPVQRRAQNVTMVLEKIMEQAPMLLKKACGEGQAACSWEVKMKEYILSFP</sequence>
<dbReference type="AlphaFoldDB" id="A0A166FKJ8"/>
<organism evidence="1 2">
    <name type="scientific">Athelia psychrophila</name>
    <dbReference type="NCBI Taxonomy" id="1759441"/>
    <lineage>
        <taxon>Eukaryota</taxon>
        <taxon>Fungi</taxon>
        <taxon>Dikarya</taxon>
        <taxon>Basidiomycota</taxon>
        <taxon>Agaricomycotina</taxon>
        <taxon>Agaricomycetes</taxon>
        <taxon>Agaricomycetidae</taxon>
        <taxon>Atheliales</taxon>
        <taxon>Atheliaceae</taxon>
        <taxon>Athelia</taxon>
    </lineage>
</organism>
<reference evidence="1 2" key="1">
    <citation type="journal article" date="2016" name="Mol. Biol. Evol.">
        <title>Comparative Genomics of Early-Diverging Mushroom-Forming Fungi Provides Insights into the Origins of Lignocellulose Decay Capabilities.</title>
        <authorList>
            <person name="Nagy L.G."/>
            <person name="Riley R."/>
            <person name="Tritt A."/>
            <person name="Adam C."/>
            <person name="Daum C."/>
            <person name="Floudas D."/>
            <person name="Sun H."/>
            <person name="Yadav J.S."/>
            <person name="Pangilinan J."/>
            <person name="Larsson K.H."/>
            <person name="Matsuura K."/>
            <person name="Barry K."/>
            <person name="Labutti K."/>
            <person name="Kuo R."/>
            <person name="Ohm R.A."/>
            <person name="Bhattacharya S.S."/>
            <person name="Shirouzu T."/>
            <person name="Yoshinaga Y."/>
            <person name="Martin F.M."/>
            <person name="Grigoriev I.V."/>
            <person name="Hibbett D.S."/>
        </authorList>
    </citation>
    <scope>NUCLEOTIDE SEQUENCE [LARGE SCALE GENOMIC DNA]</scope>
    <source>
        <strain evidence="1 2">CBS 109695</strain>
    </source>
</reference>
<dbReference type="STRING" id="436010.A0A166FKJ8"/>
<evidence type="ECO:0000313" key="2">
    <source>
        <dbReference type="Proteomes" id="UP000076532"/>
    </source>
</evidence>
<evidence type="ECO:0000313" key="1">
    <source>
        <dbReference type="EMBL" id="KZP16904.1"/>
    </source>
</evidence>
<proteinExistence type="predicted"/>
<feature type="non-terminal residue" evidence="1">
    <location>
        <position position="221"/>
    </location>
</feature>